<sequence>MGFVNYRGRVIIVNSSPAPGTPMIEVSGITKAFGSTKALTGVSLTVERGTVLGLLGPNGAGKTTLVRILATLMHPDSGTARINGIDVLAEPQRARGLIGLAGQYAAVDELLTGRENLEMVGRLYGLSRTDSAARANETLERLTLTEAADRPVKTYSGGMRRRLDLGASLVGRPIVLILDEPTTGLDPRTRSELWQFITDLVAQGTTVLLTTQYLEEADVLADRIVVLDRGGIIAEGTADELKAKQGGDVVDVKPVDPDNIPRIAELLSDIAGQPQIDVRTGRVLVPVGDLRGVDVLTTVARMISDSGIELDDLAIRRPSLDDVFLALTGHAAEQTDGGTGATDEETAPSTKRASRRSKRTERAA</sequence>
<dbReference type="PROSITE" id="PS50893">
    <property type="entry name" value="ABC_TRANSPORTER_2"/>
    <property type="match status" value="1"/>
</dbReference>
<dbReference type="NCBIfam" id="TIGR01188">
    <property type="entry name" value="drrA"/>
    <property type="match status" value="1"/>
</dbReference>
<keyword evidence="6" id="KW-1278">Translocase</keyword>
<reference evidence="11" key="1">
    <citation type="submission" date="2020-05" db="EMBL/GenBank/DDBJ databases">
        <authorList>
            <person name="Chiriac C."/>
            <person name="Salcher M."/>
            <person name="Ghai R."/>
            <person name="Kavagutti S V."/>
        </authorList>
    </citation>
    <scope>NUCLEOTIDE SEQUENCE</scope>
</reference>
<evidence type="ECO:0000313" key="11">
    <source>
        <dbReference type="EMBL" id="CAB4879113.1"/>
    </source>
</evidence>
<proteinExistence type="inferred from homology"/>
<dbReference type="InterPro" id="IPR005894">
    <property type="entry name" value="DrrA"/>
</dbReference>
<dbReference type="Pfam" id="PF00005">
    <property type="entry name" value="ABC_tran"/>
    <property type="match status" value="1"/>
</dbReference>
<feature type="region of interest" description="Disordered" evidence="9">
    <location>
        <begin position="331"/>
        <end position="364"/>
    </location>
</feature>
<dbReference type="AlphaFoldDB" id="A0A6J7EHH5"/>
<dbReference type="EMBL" id="CAFBLR010000113">
    <property type="protein sequence ID" value="CAB4879113.1"/>
    <property type="molecule type" value="Genomic_DNA"/>
</dbReference>
<dbReference type="SUPFAM" id="SSF52540">
    <property type="entry name" value="P-loop containing nucleoside triphosphate hydrolases"/>
    <property type="match status" value="1"/>
</dbReference>
<dbReference type="Gene3D" id="3.40.50.300">
    <property type="entry name" value="P-loop containing nucleotide triphosphate hydrolases"/>
    <property type="match status" value="1"/>
</dbReference>
<name>A0A6J7EHH5_9ZZZZ</name>
<dbReference type="GO" id="GO:0043215">
    <property type="term" value="P:daunorubicin transport"/>
    <property type="evidence" value="ECO:0007669"/>
    <property type="project" value="InterPro"/>
</dbReference>
<accession>A0A6J7EHH5</accession>
<evidence type="ECO:0000256" key="9">
    <source>
        <dbReference type="SAM" id="MobiDB-lite"/>
    </source>
</evidence>
<evidence type="ECO:0000259" key="10">
    <source>
        <dbReference type="PROSITE" id="PS50893"/>
    </source>
</evidence>
<dbReference type="PROSITE" id="PS00211">
    <property type="entry name" value="ABC_TRANSPORTER_1"/>
    <property type="match status" value="1"/>
</dbReference>
<feature type="domain" description="ABC transporter" evidence="10">
    <location>
        <begin position="24"/>
        <end position="254"/>
    </location>
</feature>
<dbReference type="InterPro" id="IPR050763">
    <property type="entry name" value="ABC_transporter_ATP-binding"/>
</dbReference>
<feature type="compositionally biased region" description="Basic residues" evidence="9">
    <location>
        <begin position="352"/>
        <end position="364"/>
    </location>
</feature>
<dbReference type="PANTHER" id="PTHR42711:SF19">
    <property type="entry name" value="DOXORUBICIN RESISTANCE ATP-BINDING PROTEIN DRRA"/>
    <property type="match status" value="1"/>
</dbReference>
<evidence type="ECO:0000256" key="6">
    <source>
        <dbReference type="ARBA" id="ARBA00022967"/>
    </source>
</evidence>
<keyword evidence="4" id="KW-0547">Nucleotide-binding</keyword>
<evidence type="ECO:0000256" key="5">
    <source>
        <dbReference type="ARBA" id="ARBA00022840"/>
    </source>
</evidence>
<comment type="similarity">
    <text evidence="8">Belongs to the ABC transporter superfamily. Drug exporter-1 (DrugE1) (TC 3.A.1.105) family.</text>
</comment>
<keyword evidence="3" id="KW-1003">Cell membrane</keyword>
<dbReference type="GO" id="GO:1900753">
    <property type="term" value="P:doxorubicin transport"/>
    <property type="evidence" value="ECO:0007669"/>
    <property type="project" value="InterPro"/>
</dbReference>
<gene>
    <name evidence="11" type="ORF">UFOPK3417_01190</name>
</gene>
<dbReference type="GO" id="GO:0016887">
    <property type="term" value="F:ATP hydrolysis activity"/>
    <property type="evidence" value="ECO:0007669"/>
    <property type="project" value="InterPro"/>
</dbReference>
<keyword evidence="2" id="KW-0813">Transport</keyword>
<protein>
    <submittedName>
        <fullName evidence="11">Unannotated protein</fullName>
    </submittedName>
</protein>
<evidence type="ECO:0000256" key="7">
    <source>
        <dbReference type="ARBA" id="ARBA00023136"/>
    </source>
</evidence>
<evidence type="ECO:0000256" key="4">
    <source>
        <dbReference type="ARBA" id="ARBA00022741"/>
    </source>
</evidence>
<evidence type="ECO:0000256" key="2">
    <source>
        <dbReference type="ARBA" id="ARBA00022448"/>
    </source>
</evidence>
<dbReference type="InterPro" id="IPR003439">
    <property type="entry name" value="ABC_transporter-like_ATP-bd"/>
</dbReference>
<dbReference type="FunFam" id="3.40.50.300:FF:000589">
    <property type="entry name" value="ABC transporter, ATP-binding subunit"/>
    <property type="match status" value="1"/>
</dbReference>
<dbReference type="SMART" id="SM00382">
    <property type="entry name" value="AAA"/>
    <property type="match status" value="1"/>
</dbReference>
<dbReference type="InterPro" id="IPR027417">
    <property type="entry name" value="P-loop_NTPase"/>
</dbReference>
<evidence type="ECO:0000256" key="3">
    <source>
        <dbReference type="ARBA" id="ARBA00022475"/>
    </source>
</evidence>
<dbReference type="GO" id="GO:0005886">
    <property type="term" value="C:plasma membrane"/>
    <property type="evidence" value="ECO:0007669"/>
    <property type="project" value="UniProtKB-SubCell"/>
</dbReference>
<dbReference type="PANTHER" id="PTHR42711">
    <property type="entry name" value="ABC TRANSPORTER ATP-BINDING PROTEIN"/>
    <property type="match status" value="1"/>
</dbReference>
<evidence type="ECO:0000256" key="8">
    <source>
        <dbReference type="ARBA" id="ARBA00049985"/>
    </source>
</evidence>
<dbReference type="GO" id="GO:0005524">
    <property type="term" value="F:ATP binding"/>
    <property type="evidence" value="ECO:0007669"/>
    <property type="project" value="UniProtKB-KW"/>
</dbReference>
<dbReference type="InterPro" id="IPR017871">
    <property type="entry name" value="ABC_transporter-like_CS"/>
</dbReference>
<keyword evidence="5" id="KW-0067">ATP-binding</keyword>
<evidence type="ECO:0000256" key="1">
    <source>
        <dbReference type="ARBA" id="ARBA00004413"/>
    </source>
</evidence>
<organism evidence="11">
    <name type="scientific">freshwater metagenome</name>
    <dbReference type="NCBI Taxonomy" id="449393"/>
    <lineage>
        <taxon>unclassified sequences</taxon>
        <taxon>metagenomes</taxon>
        <taxon>ecological metagenomes</taxon>
    </lineage>
</organism>
<keyword evidence="7" id="KW-0472">Membrane</keyword>
<comment type="subcellular location">
    <subcellularLocation>
        <location evidence="1">Cell membrane</location>
        <topology evidence="1">Peripheral membrane protein</topology>
        <orientation evidence="1">Cytoplasmic side</orientation>
    </subcellularLocation>
</comment>
<dbReference type="InterPro" id="IPR003593">
    <property type="entry name" value="AAA+_ATPase"/>
</dbReference>